<gene>
    <name evidence="3" type="ORF">IAB46_07630</name>
</gene>
<feature type="transmembrane region" description="Helical" evidence="1">
    <location>
        <begin position="21"/>
        <end position="41"/>
    </location>
</feature>
<evidence type="ECO:0000259" key="2">
    <source>
        <dbReference type="PROSITE" id="PS50035"/>
    </source>
</evidence>
<comment type="caution">
    <text evidence="3">The sequence shown here is derived from an EMBL/GenBank/DDBJ whole genome shotgun (WGS) entry which is preliminary data.</text>
</comment>
<dbReference type="Pfam" id="PF13091">
    <property type="entry name" value="PLDc_2"/>
    <property type="match status" value="2"/>
</dbReference>
<dbReference type="PANTHER" id="PTHR21248:SF12">
    <property type="entry name" value="CARDIOLIPIN SYNTHASE C"/>
    <property type="match status" value="1"/>
</dbReference>
<organism evidence="3 4">
    <name type="scientific">Candidatus Scybalocola faecigallinarum</name>
    <dbReference type="NCBI Taxonomy" id="2840941"/>
    <lineage>
        <taxon>Bacteria</taxon>
        <taxon>Bacillati</taxon>
        <taxon>Bacillota</taxon>
        <taxon>Clostridia</taxon>
        <taxon>Lachnospirales</taxon>
        <taxon>Lachnospiraceae</taxon>
        <taxon>Lachnospiraceae incertae sedis</taxon>
        <taxon>Candidatus Scybalocola (ex Gilroy et al. 2021)</taxon>
    </lineage>
</organism>
<dbReference type="Gene3D" id="3.30.870.10">
    <property type="entry name" value="Endonuclease Chain A"/>
    <property type="match status" value="2"/>
</dbReference>
<accession>A0A9D1JQP8</accession>
<dbReference type="AlphaFoldDB" id="A0A9D1JQP8"/>
<proteinExistence type="predicted"/>
<dbReference type="PROSITE" id="PS50035">
    <property type="entry name" value="PLD"/>
    <property type="match status" value="2"/>
</dbReference>
<feature type="domain" description="PLD phosphodiesterase" evidence="2">
    <location>
        <begin position="167"/>
        <end position="189"/>
    </location>
</feature>
<evidence type="ECO:0000313" key="3">
    <source>
        <dbReference type="EMBL" id="HIS47412.1"/>
    </source>
</evidence>
<dbReference type="GO" id="GO:0030572">
    <property type="term" value="F:phosphatidyltransferase activity"/>
    <property type="evidence" value="ECO:0007669"/>
    <property type="project" value="UniProtKB-ARBA"/>
</dbReference>
<protein>
    <submittedName>
        <fullName evidence="3">Phospholipase D family protein</fullName>
    </submittedName>
</protein>
<keyword evidence="1" id="KW-0812">Transmembrane</keyword>
<dbReference type="InterPro" id="IPR025202">
    <property type="entry name" value="PLD-like_dom"/>
</dbReference>
<dbReference type="SUPFAM" id="SSF56024">
    <property type="entry name" value="Phospholipase D/nuclease"/>
    <property type="match status" value="2"/>
</dbReference>
<keyword evidence="1" id="KW-1133">Transmembrane helix</keyword>
<sequence>MDYEKAEKGIRVPNVIKRHRIAFMVLGVILYVVIGALAPFMHYSPVSQSFQESFNAQDILEPEVSPDRAMILETNTSAWEERIRLMNMASERIILSTFDMRDGESTRDLLAVLLHKADEGVQVQILVDGFSDFLRMEGRPVFYALSSHPNVEIRIYNPIRPWFPWTLQGRMHDKYVIADDQAYILGGRNTFDYFIGDYETENKSFDRELLIYNSKGPGESSLNGLMAYFQEVWNLEVCRIFHDDPDLAERKKVQGQRRLLEERYDHLQEVRPDLFEPFDYAQVTEPTQGVELLSGETGIYGKEPRVFYMLSQLMAHAQEQVIIHTPYAVCNDYMYDTLTNLCAQVPEVTMMVNSVENGDNLVASSDYLKNKGHLIETGLEIYEYDGGISSHGKSVVIDNDISIVGSYNLDLRSTYMDTELMLVVKSEAVTQELTGYMEDMHQDCRKVIDAKTYETPPHLDIARIPPAKRFFLGFLGILLAPFRCVI</sequence>
<evidence type="ECO:0000313" key="4">
    <source>
        <dbReference type="Proteomes" id="UP000823927"/>
    </source>
</evidence>
<feature type="domain" description="PLD phosphodiesterase" evidence="2">
    <location>
        <begin position="386"/>
        <end position="413"/>
    </location>
</feature>
<dbReference type="EMBL" id="DVIT01000027">
    <property type="protein sequence ID" value="HIS47412.1"/>
    <property type="molecule type" value="Genomic_DNA"/>
</dbReference>
<dbReference type="PANTHER" id="PTHR21248">
    <property type="entry name" value="CARDIOLIPIN SYNTHASE"/>
    <property type="match status" value="1"/>
</dbReference>
<dbReference type="CDD" id="cd09113">
    <property type="entry name" value="PLDc_ymdC_like_2"/>
    <property type="match status" value="1"/>
</dbReference>
<reference evidence="3" key="2">
    <citation type="journal article" date="2021" name="PeerJ">
        <title>Extensive microbial diversity within the chicken gut microbiome revealed by metagenomics and culture.</title>
        <authorList>
            <person name="Gilroy R."/>
            <person name="Ravi A."/>
            <person name="Getino M."/>
            <person name="Pursley I."/>
            <person name="Horton D.L."/>
            <person name="Alikhan N.F."/>
            <person name="Baker D."/>
            <person name="Gharbi K."/>
            <person name="Hall N."/>
            <person name="Watson M."/>
            <person name="Adriaenssens E.M."/>
            <person name="Foster-Nyarko E."/>
            <person name="Jarju S."/>
            <person name="Secka A."/>
            <person name="Antonio M."/>
            <person name="Oren A."/>
            <person name="Chaudhuri R.R."/>
            <person name="La Ragione R."/>
            <person name="Hildebrand F."/>
            <person name="Pallen M.J."/>
        </authorList>
    </citation>
    <scope>NUCLEOTIDE SEQUENCE</scope>
    <source>
        <strain evidence="3">CHK178-757</strain>
    </source>
</reference>
<reference evidence="3" key="1">
    <citation type="submission" date="2020-10" db="EMBL/GenBank/DDBJ databases">
        <authorList>
            <person name="Gilroy R."/>
        </authorList>
    </citation>
    <scope>NUCLEOTIDE SEQUENCE</scope>
    <source>
        <strain evidence="3">CHK178-757</strain>
    </source>
</reference>
<dbReference type="InterPro" id="IPR001736">
    <property type="entry name" value="PLipase_D/transphosphatidylase"/>
</dbReference>
<dbReference type="SMART" id="SM00155">
    <property type="entry name" value="PLDc"/>
    <property type="match status" value="2"/>
</dbReference>
<evidence type="ECO:0000256" key="1">
    <source>
        <dbReference type="SAM" id="Phobius"/>
    </source>
</evidence>
<keyword evidence="1" id="KW-0472">Membrane</keyword>
<dbReference type="GO" id="GO:0032049">
    <property type="term" value="P:cardiolipin biosynthetic process"/>
    <property type="evidence" value="ECO:0007669"/>
    <property type="project" value="UniProtKB-ARBA"/>
</dbReference>
<name>A0A9D1JQP8_9FIRM</name>
<dbReference type="Proteomes" id="UP000823927">
    <property type="component" value="Unassembled WGS sequence"/>
</dbReference>